<feature type="region of interest" description="Disordered" evidence="1">
    <location>
        <begin position="321"/>
        <end position="361"/>
    </location>
</feature>
<evidence type="ECO:0000313" key="4">
    <source>
        <dbReference type="Proteomes" id="UP000639338"/>
    </source>
</evidence>
<dbReference type="InterPro" id="IPR018488">
    <property type="entry name" value="cNMP-bd_CS"/>
</dbReference>
<dbReference type="PANTHER" id="PTHR23011:SF41">
    <property type="entry name" value="CYCLIC NUCLEOTIDE-BINDING DOMAIN-CONTAINING PROTEIN"/>
    <property type="match status" value="1"/>
</dbReference>
<evidence type="ECO:0000256" key="1">
    <source>
        <dbReference type="SAM" id="MobiDB-lite"/>
    </source>
</evidence>
<evidence type="ECO:0000259" key="2">
    <source>
        <dbReference type="PROSITE" id="PS50042"/>
    </source>
</evidence>
<feature type="compositionally biased region" description="Acidic residues" evidence="1">
    <location>
        <begin position="350"/>
        <end position="359"/>
    </location>
</feature>
<accession>A0A834XSF0</accession>
<dbReference type="PROSITE" id="PS50042">
    <property type="entry name" value="CNMP_BINDING_3"/>
    <property type="match status" value="1"/>
</dbReference>
<sequence>MYQRKTTLVKSLTSLRPKKTKTEKTGRLRGRYLFRAIIRFIINNIDWIKEQPFFAPDEDIVEDSLTKIKNMNKRTSADGQIITSKNRSFLLSKPHLRDKSDKISFLSFIKSMNAFDKYPDDNKQSIAAVCCYQFLQKDRVIVRQGDPARFLYFILKGQVTLSKFEKNNVTDEEKVMTMGMMGPGDSFGEVALLHCLPRAMTVTTKTPVELLFITKHDFDQLLRENLLKNWNVLQEALVTFNYFNEWDEATIRECCILSKIKNFTPNEVILGDGRGLTNHVYFLLDGKCQVVEHLLVYQEKHHGYIKYKLFDPEEYKESKKLSHENIHIDDNNEKNNQPTTSENKKINNKDEDEEDDDEKEDHNYKKVLRDFKGTPDQVNTLTLVLQDIINQWHLFTGIAEALLYKPKRRVHYEYPDYVNPVFMQICQLTKGACFGIGEPMDNRRVISLTPVRCLLIPKNWLFKYNRSNIWKRIELFLNSKYPTRDELFKKFKMNKRWIIYKKKLINDILKNGRKIKNNTTIDDVPYSIRVKEV</sequence>
<gene>
    <name evidence="3" type="ORF">HCN44_010489</name>
</gene>
<comment type="caution">
    <text evidence="3">The sequence shown here is derived from an EMBL/GenBank/DDBJ whole genome shotgun (WGS) entry which is preliminary data.</text>
</comment>
<dbReference type="SUPFAM" id="SSF51206">
    <property type="entry name" value="cAMP-binding domain-like"/>
    <property type="match status" value="2"/>
</dbReference>
<dbReference type="Gene3D" id="2.60.120.10">
    <property type="entry name" value="Jelly Rolls"/>
    <property type="match status" value="2"/>
</dbReference>
<feature type="compositionally biased region" description="Basic and acidic residues" evidence="1">
    <location>
        <begin position="321"/>
        <end position="333"/>
    </location>
</feature>
<dbReference type="Proteomes" id="UP000639338">
    <property type="component" value="Unassembled WGS sequence"/>
</dbReference>
<dbReference type="PROSITE" id="PS00888">
    <property type="entry name" value="CNMP_BINDING_1"/>
    <property type="match status" value="1"/>
</dbReference>
<dbReference type="PANTHER" id="PTHR23011">
    <property type="entry name" value="CYCLIC NUCLEOTIDE-BINDING DOMAIN CONTAINING PROTEIN"/>
    <property type="match status" value="1"/>
</dbReference>
<dbReference type="OrthoDB" id="166212at2759"/>
<dbReference type="InterPro" id="IPR000595">
    <property type="entry name" value="cNMP-bd_dom"/>
</dbReference>
<dbReference type="InterPro" id="IPR014710">
    <property type="entry name" value="RmlC-like_jellyroll"/>
</dbReference>
<proteinExistence type="predicted"/>
<dbReference type="SMART" id="SM00100">
    <property type="entry name" value="cNMP"/>
    <property type="match status" value="1"/>
</dbReference>
<dbReference type="InterPro" id="IPR018490">
    <property type="entry name" value="cNMP-bd_dom_sf"/>
</dbReference>
<organism evidence="3 4">
    <name type="scientific">Aphidius gifuensis</name>
    <name type="common">Parasitoid wasp</name>
    <dbReference type="NCBI Taxonomy" id="684658"/>
    <lineage>
        <taxon>Eukaryota</taxon>
        <taxon>Metazoa</taxon>
        <taxon>Ecdysozoa</taxon>
        <taxon>Arthropoda</taxon>
        <taxon>Hexapoda</taxon>
        <taxon>Insecta</taxon>
        <taxon>Pterygota</taxon>
        <taxon>Neoptera</taxon>
        <taxon>Endopterygota</taxon>
        <taxon>Hymenoptera</taxon>
        <taxon>Apocrita</taxon>
        <taxon>Ichneumonoidea</taxon>
        <taxon>Braconidae</taxon>
        <taxon>Aphidiinae</taxon>
        <taxon>Aphidius</taxon>
    </lineage>
</organism>
<evidence type="ECO:0000313" key="3">
    <source>
        <dbReference type="EMBL" id="KAF7991688.1"/>
    </source>
</evidence>
<reference evidence="3 4" key="1">
    <citation type="submission" date="2020-08" db="EMBL/GenBank/DDBJ databases">
        <title>Aphidius gifuensis genome sequencing and assembly.</title>
        <authorList>
            <person name="Du Z."/>
        </authorList>
    </citation>
    <scope>NUCLEOTIDE SEQUENCE [LARGE SCALE GENOMIC DNA]</scope>
    <source>
        <strain evidence="3">YNYX2018</strain>
        <tissue evidence="3">Adults</tissue>
    </source>
</reference>
<keyword evidence="4" id="KW-1185">Reference proteome</keyword>
<dbReference type="EMBL" id="JACMRX010000004">
    <property type="protein sequence ID" value="KAF7991688.1"/>
    <property type="molecule type" value="Genomic_DNA"/>
</dbReference>
<dbReference type="Pfam" id="PF00027">
    <property type="entry name" value="cNMP_binding"/>
    <property type="match status" value="1"/>
</dbReference>
<protein>
    <recommendedName>
        <fullName evidence="2">Cyclic nucleotide-binding domain-containing protein</fullName>
    </recommendedName>
</protein>
<name>A0A834XSF0_APHGI</name>
<dbReference type="CDD" id="cd00038">
    <property type="entry name" value="CAP_ED"/>
    <property type="match status" value="1"/>
</dbReference>
<feature type="domain" description="Cyclic nucleotide-binding" evidence="2">
    <location>
        <begin position="114"/>
        <end position="222"/>
    </location>
</feature>
<dbReference type="AlphaFoldDB" id="A0A834XSF0"/>